<proteinExistence type="predicted"/>
<keyword evidence="3" id="KW-1185">Reference proteome</keyword>
<evidence type="ECO:0000313" key="3">
    <source>
        <dbReference type="Proteomes" id="UP000305546"/>
    </source>
</evidence>
<dbReference type="RefSeq" id="WP_139094671.1">
    <property type="nucleotide sequence ID" value="NZ_VDFW01000001.1"/>
</dbReference>
<feature type="transmembrane region" description="Helical" evidence="1">
    <location>
        <begin position="21"/>
        <end position="40"/>
    </location>
</feature>
<dbReference type="OrthoDB" id="3634741at2"/>
<sequence>MTNPYGHPPGPGAVGRRPSGVTAILGGLIALVLAGVLGYLPVKVFIDYGIDDLPRNTKIVLGLYLGAGALLLAGALVTFFRTVTGAVLLLLGALATIGAVVTEPLLLYPGYFTQFFAAVFQFAPDQAFVRVAATVGGPVLLVLASLPRTFRYLRHRPNEYPNATRRAAGFHETGS</sequence>
<protein>
    <submittedName>
        <fullName evidence="2">Uncharacterized protein</fullName>
    </submittedName>
</protein>
<gene>
    <name evidence="2" type="ORF">FG385_01135</name>
</gene>
<dbReference type="AlphaFoldDB" id="A0A5C4MBE8"/>
<comment type="caution">
    <text evidence="2">The sequence shown here is derived from an EMBL/GenBank/DDBJ whole genome shotgun (WGS) entry which is preliminary data.</text>
</comment>
<reference evidence="2 3" key="1">
    <citation type="submission" date="2019-06" db="EMBL/GenBank/DDBJ databases">
        <title>Amycolatopsis alkalitolerans sp. nov., isolated from Gastrodia elata Blume.</title>
        <authorList>
            <person name="Narsing Rao M.P."/>
            <person name="Li W.J."/>
        </authorList>
    </citation>
    <scope>NUCLEOTIDE SEQUENCE [LARGE SCALE GENOMIC DNA]</scope>
    <source>
        <strain evidence="2 3">SYSUP0005</strain>
    </source>
</reference>
<keyword evidence="1" id="KW-1133">Transmembrane helix</keyword>
<keyword evidence="1" id="KW-0472">Membrane</keyword>
<accession>A0A5C4MBE8</accession>
<feature type="transmembrane region" description="Helical" evidence="1">
    <location>
        <begin position="60"/>
        <end position="80"/>
    </location>
</feature>
<evidence type="ECO:0000256" key="1">
    <source>
        <dbReference type="SAM" id="Phobius"/>
    </source>
</evidence>
<keyword evidence="1" id="KW-0812">Transmembrane</keyword>
<dbReference type="EMBL" id="VDFW01000001">
    <property type="protein sequence ID" value="TNC29600.1"/>
    <property type="molecule type" value="Genomic_DNA"/>
</dbReference>
<feature type="transmembrane region" description="Helical" evidence="1">
    <location>
        <begin position="87"/>
        <end position="107"/>
    </location>
</feature>
<dbReference type="Proteomes" id="UP000305546">
    <property type="component" value="Unassembled WGS sequence"/>
</dbReference>
<feature type="transmembrane region" description="Helical" evidence="1">
    <location>
        <begin position="127"/>
        <end position="146"/>
    </location>
</feature>
<name>A0A5C4MBE8_9PSEU</name>
<organism evidence="2 3">
    <name type="scientific">Amycolatopsis alkalitolerans</name>
    <dbReference type="NCBI Taxonomy" id="2547244"/>
    <lineage>
        <taxon>Bacteria</taxon>
        <taxon>Bacillati</taxon>
        <taxon>Actinomycetota</taxon>
        <taxon>Actinomycetes</taxon>
        <taxon>Pseudonocardiales</taxon>
        <taxon>Pseudonocardiaceae</taxon>
        <taxon>Amycolatopsis</taxon>
    </lineage>
</organism>
<evidence type="ECO:0000313" key="2">
    <source>
        <dbReference type="EMBL" id="TNC29600.1"/>
    </source>
</evidence>